<proteinExistence type="predicted"/>
<keyword evidence="2" id="KW-1185">Reference proteome</keyword>
<evidence type="ECO:0000313" key="1">
    <source>
        <dbReference type="EMBL" id="MFM0102897.1"/>
    </source>
</evidence>
<accession>A0ACC7N603</accession>
<reference evidence="1 2" key="1">
    <citation type="journal article" date="2024" name="Chem. Sci.">
        <title>Discovery of megapolipeptins by genome mining of a Burkholderiales bacteria collection.</title>
        <authorList>
            <person name="Paulo B.S."/>
            <person name="Recchia M.J.J."/>
            <person name="Lee S."/>
            <person name="Fergusson C.H."/>
            <person name="Romanowski S.B."/>
            <person name="Hernandez A."/>
            <person name="Krull N."/>
            <person name="Liu D.Y."/>
            <person name="Cavanagh H."/>
            <person name="Bos A."/>
            <person name="Gray C.A."/>
            <person name="Murphy B.T."/>
            <person name="Linington R.G."/>
            <person name="Eustaquio A.S."/>
        </authorList>
    </citation>
    <scope>NUCLEOTIDE SEQUENCE [LARGE SCALE GENOMIC DNA]</scope>
    <source>
        <strain evidence="1 2">RL18-126-BIB-B</strain>
    </source>
</reference>
<dbReference type="EMBL" id="JAQQDW010000006">
    <property type="protein sequence ID" value="MFM0102897.1"/>
    <property type="molecule type" value="Genomic_DNA"/>
</dbReference>
<protein>
    <submittedName>
        <fullName evidence="1">PqiC family protein</fullName>
    </submittedName>
</protein>
<dbReference type="Proteomes" id="UP001629235">
    <property type="component" value="Unassembled WGS sequence"/>
</dbReference>
<comment type="caution">
    <text evidence="1">The sequence shown here is derived from an EMBL/GenBank/DDBJ whole genome shotgun (WGS) entry which is preliminary data.</text>
</comment>
<organism evidence="1 2">
    <name type="scientific">Paraburkholderia rhynchosiae</name>
    <dbReference type="NCBI Taxonomy" id="487049"/>
    <lineage>
        <taxon>Bacteria</taxon>
        <taxon>Pseudomonadati</taxon>
        <taxon>Pseudomonadota</taxon>
        <taxon>Betaproteobacteria</taxon>
        <taxon>Burkholderiales</taxon>
        <taxon>Burkholderiaceae</taxon>
        <taxon>Paraburkholderia</taxon>
    </lineage>
</organism>
<name>A0ACC7N603_9BURK</name>
<gene>
    <name evidence="1" type="ORF">PQR01_05240</name>
</gene>
<sequence length="195" mass="20446">MRTFLSRALVLTVAALAGCSTSPTASFYTLSAVAAPGDAYTARPVNVAVTSVTVPELVDRPQFVVRVSDNQVKLDEFARWADLVKSQIPRVIAANLAVLLPGARVSVYPQDTDAGTPYRVKVELQRFDGAPGESATVEAIWWISPPKGGAPMSGHTVVREPVAGPGYEALVAAYSEGLGVVSHDIATAIQGGLSK</sequence>
<evidence type="ECO:0000313" key="2">
    <source>
        <dbReference type="Proteomes" id="UP001629235"/>
    </source>
</evidence>